<evidence type="ECO:0000313" key="2">
    <source>
        <dbReference type="Proteomes" id="UP001431532"/>
    </source>
</evidence>
<evidence type="ECO:0000313" key="1">
    <source>
        <dbReference type="EMBL" id="MDI6451948.1"/>
    </source>
</evidence>
<comment type="caution">
    <text evidence="1">The sequence shown here is derived from an EMBL/GenBank/DDBJ whole genome shotgun (WGS) entry which is preliminary data.</text>
</comment>
<proteinExistence type="predicted"/>
<dbReference type="Proteomes" id="UP001431532">
    <property type="component" value="Unassembled WGS sequence"/>
</dbReference>
<protein>
    <submittedName>
        <fullName evidence="1">Uncharacterized protein</fullName>
    </submittedName>
</protein>
<organism evidence="1 2">
    <name type="scientific">Peloplasma aerotolerans</name>
    <dbReference type="NCBI Taxonomy" id="3044389"/>
    <lineage>
        <taxon>Bacteria</taxon>
        <taxon>Bacillati</taxon>
        <taxon>Mycoplasmatota</taxon>
        <taxon>Mollicutes</taxon>
        <taxon>Acholeplasmatales</taxon>
        <taxon>Acholeplasmataceae</taxon>
        <taxon>Peloplasma</taxon>
    </lineage>
</organism>
<dbReference type="RefSeq" id="WP_282838328.1">
    <property type="nucleotide sequence ID" value="NZ_JASCXW010000001.1"/>
</dbReference>
<gene>
    <name evidence="1" type="ORF">QJ521_00095</name>
</gene>
<sequence>MKEIIACICEGSAETAIIEILLDHEFLIFNRDQLLDNEILSQTYRNPKNFRRDYLIRQFEEDDELKVYLIVDRVTSFKIKEQISIKMTVEQIITKPEIEILYIISVEKYNEYTTKYSSKMTPNEYIKRILKIKDIKKYDFVKMHSSDIDFLIKTIIKYHSYKKSKNKDLLTLIRAEKIKGVR</sequence>
<name>A0AAW6UAF8_9MOLU</name>
<dbReference type="EMBL" id="JASCXW010000001">
    <property type="protein sequence ID" value="MDI6451948.1"/>
    <property type="molecule type" value="Genomic_DNA"/>
</dbReference>
<reference evidence="1" key="1">
    <citation type="submission" date="2023-05" db="EMBL/GenBank/DDBJ databases">
        <title>Mariniplasma microaerophilum sp. nov., a novel anaerobic mollicute isolated from terrestrial mud volcano, Taman Peninsula, Russia.</title>
        <authorList>
            <person name="Khomyakova M.A."/>
            <person name="Merkel A.Y."/>
            <person name="Slobodkin A.I."/>
        </authorList>
    </citation>
    <scope>NUCLEOTIDE SEQUENCE</scope>
    <source>
        <strain evidence="1">M4Ah</strain>
    </source>
</reference>
<dbReference type="AlphaFoldDB" id="A0AAW6UAF8"/>
<accession>A0AAW6UAF8</accession>
<keyword evidence="2" id="KW-1185">Reference proteome</keyword>